<feature type="domain" description="MYND-type" evidence="5">
    <location>
        <begin position="552"/>
        <end position="590"/>
    </location>
</feature>
<evidence type="ECO:0000256" key="3">
    <source>
        <dbReference type="ARBA" id="ARBA00022833"/>
    </source>
</evidence>
<reference evidence="6 8" key="1">
    <citation type="submission" date="2024-02" db="EMBL/GenBank/DDBJ databases">
        <authorList>
            <person name="Chen Y."/>
            <person name="Shah S."/>
            <person name="Dougan E. K."/>
            <person name="Thang M."/>
            <person name="Chan C."/>
        </authorList>
    </citation>
    <scope>NUCLEOTIDE SEQUENCE [LARGE SCALE GENOMIC DNA]</scope>
</reference>
<evidence type="ECO:0000256" key="2">
    <source>
        <dbReference type="ARBA" id="ARBA00022771"/>
    </source>
</evidence>
<evidence type="ECO:0000313" key="8">
    <source>
        <dbReference type="Proteomes" id="UP001642484"/>
    </source>
</evidence>
<dbReference type="GO" id="GO:0008168">
    <property type="term" value="F:methyltransferase activity"/>
    <property type="evidence" value="ECO:0007669"/>
    <property type="project" value="UniProtKB-KW"/>
</dbReference>
<dbReference type="Gene3D" id="6.10.140.2220">
    <property type="match status" value="1"/>
</dbReference>
<protein>
    <recommendedName>
        <fullName evidence="5">MYND-type domain-containing protein</fullName>
    </recommendedName>
</protein>
<evidence type="ECO:0000259" key="5">
    <source>
        <dbReference type="PROSITE" id="PS50865"/>
    </source>
</evidence>
<dbReference type="InterPro" id="IPR002893">
    <property type="entry name" value="Znf_MYND"/>
</dbReference>
<keyword evidence="1" id="KW-0479">Metal-binding</keyword>
<evidence type="ECO:0000313" key="6">
    <source>
        <dbReference type="EMBL" id="CAK9007183.1"/>
    </source>
</evidence>
<dbReference type="GO" id="GO:0032259">
    <property type="term" value="P:methylation"/>
    <property type="evidence" value="ECO:0007669"/>
    <property type="project" value="UniProtKB-KW"/>
</dbReference>
<dbReference type="InterPro" id="IPR024119">
    <property type="entry name" value="TF_DEAF-1"/>
</dbReference>
<proteinExistence type="predicted"/>
<organism evidence="6 8">
    <name type="scientific">Durusdinium trenchii</name>
    <dbReference type="NCBI Taxonomy" id="1381693"/>
    <lineage>
        <taxon>Eukaryota</taxon>
        <taxon>Sar</taxon>
        <taxon>Alveolata</taxon>
        <taxon>Dinophyceae</taxon>
        <taxon>Suessiales</taxon>
        <taxon>Symbiodiniaceae</taxon>
        <taxon>Durusdinium</taxon>
    </lineage>
</organism>
<dbReference type="SUPFAM" id="SSF144232">
    <property type="entry name" value="HIT/MYND zinc finger-like"/>
    <property type="match status" value="1"/>
</dbReference>
<dbReference type="Pfam" id="PF01753">
    <property type="entry name" value="zf-MYND"/>
    <property type="match status" value="1"/>
</dbReference>
<keyword evidence="2 4" id="KW-0863">Zinc-finger</keyword>
<accession>A0ABP0IYM8</accession>
<evidence type="ECO:0000313" key="7">
    <source>
        <dbReference type="EMBL" id="CAK9007721.1"/>
    </source>
</evidence>
<dbReference type="PANTHER" id="PTHR10237:SF14">
    <property type="entry name" value="MYND-TYPE DOMAIN-CONTAINING PROTEIN"/>
    <property type="match status" value="1"/>
</dbReference>
<dbReference type="EMBL" id="CAXAMN010004002">
    <property type="protein sequence ID" value="CAK9007183.1"/>
    <property type="molecule type" value="Genomic_DNA"/>
</dbReference>
<dbReference type="InterPro" id="IPR027974">
    <property type="entry name" value="DUF4470"/>
</dbReference>
<dbReference type="Pfam" id="PF14737">
    <property type="entry name" value="DUF4470"/>
    <property type="match status" value="1"/>
</dbReference>
<keyword evidence="8" id="KW-1185">Reference proteome</keyword>
<dbReference type="PROSITE" id="PS50865">
    <property type="entry name" value="ZF_MYND_2"/>
    <property type="match status" value="1"/>
</dbReference>
<dbReference type="EMBL" id="CAXAMN010004113">
    <property type="protein sequence ID" value="CAK9007721.1"/>
    <property type="molecule type" value="Genomic_DNA"/>
</dbReference>
<dbReference type="Proteomes" id="UP001642484">
    <property type="component" value="Unassembled WGS sequence"/>
</dbReference>
<keyword evidence="3" id="KW-0862">Zinc</keyword>
<dbReference type="PANTHER" id="PTHR10237">
    <property type="entry name" value="DEFORMED EPIDERMAL AUTOREGULATORY FACTOR 1 HOMOLOG SUPPRESSIN"/>
    <property type="match status" value="1"/>
</dbReference>
<evidence type="ECO:0000256" key="1">
    <source>
        <dbReference type="ARBA" id="ARBA00022723"/>
    </source>
</evidence>
<name>A0ABP0IYM8_9DINO</name>
<evidence type="ECO:0000256" key="4">
    <source>
        <dbReference type="PROSITE-ProRule" id="PRU00134"/>
    </source>
</evidence>
<sequence>MAHAFGPEQVPKLLKAAESQNGEMRISLLRTAVALDPLDTLGHHQEIILKRGKINISLISCVREKTRISKGDSMDEYWHPFGNTPAINLLKHHQDQPVASVLSVASGDLRHVLYTCSQLKAATKQFQEVEFFLNDSDPRVVARNVLFALLLDGATFQHSSKDSIELVIALWYSARISQEHASMLRAALDTLLERMVVGAPWSCGNVKLDAESTSLVCETLQYWRQLPPGTEPQWLEKSKTSCMKVDCCRLLGRWNSCTQQYFRTKTLQKCEAKIRNLTWNPTMCHPEKAVHPGSLPFRGYFLQDLTQESRHLPDKGHQVCLGQKMLGMLRSMLGEVVPLKASFQFHVGDVMKFQCQMPFDVILTSNLADYKGFPMILDHFARLLRNERSSLITEFMNWRESHFRPTSSLEVQRVASGAHSFCDRALRFSAHFPSPELPFSKMFDSLVLRELLHNVEFISPKSALSCELQQLHFGINQISATGVFIVSAWEEDHILEVLKKFRPICQEVSLARWGVARKMSGALFPQSYSAADCLWASGYEQTVEWSIPKCCREGCGASSESSKRCGGCQKVWYCSVSCQREAWPTHKLFCKCELKACG</sequence>
<comment type="caution">
    <text evidence="6">The sequence shown here is derived from an EMBL/GenBank/DDBJ whole genome shotgun (WGS) entry which is preliminary data.</text>
</comment>
<gene>
    <name evidence="6" type="ORF">CCMP2556_LOCUS8727</name>
    <name evidence="7" type="ORF">CCMP2556_LOCUS8954</name>
</gene>